<keyword evidence="2" id="KW-1185">Reference proteome</keyword>
<dbReference type="InParanoid" id="A0A0C3I351"/>
<gene>
    <name evidence="1" type="ORF">OIDMADRAFT_108461</name>
</gene>
<dbReference type="AlphaFoldDB" id="A0A0C3I351"/>
<dbReference type="EMBL" id="KN832870">
    <property type="protein sequence ID" value="KIN08822.1"/>
    <property type="molecule type" value="Genomic_DNA"/>
</dbReference>
<evidence type="ECO:0000313" key="2">
    <source>
        <dbReference type="Proteomes" id="UP000054321"/>
    </source>
</evidence>
<reference evidence="2" key="2">
    <citation type="submission" date="2015-01" db="EMBL/GenBank/DDBJ databases">
        <title>Evolutionary Origins and Diversification of the Mycorrhizal Mutualists.</title>
        <authorList>
            <consortium name="DOE Joint Genome Institute"/>
            <consortium name="Mycorrhizal Genomics Consortium"/>
            <person name="Kohler A."/>
            <person name="Kuo A."/>
            <person name="Nagy L.G."/>
            <person name="Floudas D."/>
            <person name="Copeland A."/>
            <person name="Barry K.W."/>
            <person name="Cichocki N."/>
            <person name="Veneault-Fourrey C."/>
            <person name="LaButti K."/>
            <person name="Lindquist E.A."/>
            <person name="Lipzen A."/>
            <person name="Lundell T."/>
            <person name="Morin E."/>
            <person name="Murat C."/>
            <person name="Riley R."/>
            <person name="Ohm R."/>
            <person name="Sun H."/>
            <person name="Tunlid A."/>
            <person name="Henrissat B."/>
            <person name="Grigoriev I.V."/>
            <person name="Hibbett D.S."/>
            <person name="Martin F."/>
        </authorList>
    </citation>
    <scope>NUCLEOTIDE SEQUENCE [LARGE SCALE GENOMIC DNA]</scope>
    <source>
        <strain evidence="2">Zn</strain>
    </source>
</reference>
<evidence type="ECO:0000313" key="1">
    <source>
        <dbReference type="EMBL" id="KIN08822.1"/>
    </source>
</evidence>
<dbReference type="OrthoDB" id="409136at2759"/>
<dbReference type="Proteomes" id="UP000054321">
    <property type="component" value="Unassembled WGS sequence"/>
</dbReference>
<feature type="non-terminal residue" evidence="1">
    <location>
        <position position="90"/>
    </location>
</feature>
<protein>
    <submittedName>
        <fullName evidence="1">Uncharacterized protein</fullName>
    </submittedName>
</protein>
<name>A0A0C3I351_OIDMZ</name>
<sequence length="90" mass="10722">MFSQSFSLLDHARPDYFVLDHMLHNDLLSFGTYNALTEYTERPACGYLVPLGHETQEMRLKRERDSWNIGNLAKENQFMKKQKDKRKEIQ</sequence>
<dbReference type="HOGENOM" id="CLU_2446702_0_0_1"/>
<accession>A0A0C3I351</accession>
<reference evidence="1 2" key="1">
    <citation type="submission" date="2014-04" db="EMBL/GenBank/DDBJ databases">
        <authorList>
            <consortium name="DOE Joint Genome Institute"/>
            <person name="Kuo A."/>
            <person name="Martino E."/>
            <person name="Perotto S."/>
            <person name="Kohler A."/>
            <person name="Nagy L.G."/>
            <person name="Floudas D."/>
            <person name="Copeland A."/>
            <person name="Barry K.W."/>
            <person name="Cichocki N."/>
            <person name="Veneault-Fourrey C."/>
            <person name="LaButti K."/>
            <person name="Lindquist E.A."/>
            <person name="Lipzen A."/>
            <person name="Lundell T."/>
            <person name="Morin E."/>
            <person name="Murat C."/>
            <person name="Sun H."/>
            <person name="Tunlid A."/>
            <person name="Henrissat B."/>
            <person name="Grigoriev I.V."/>
            <person name="Hibbett D.S."/>
            <person name="Martin F."/>
            <person name="Nordberg H.P."/>
            <person name="Cantor M.N."/>
            <person name="Hua S.X."/>
        </authorList>
    </citation>
    <scope>NUCLEOTIDE SEQUENCE [LARGE SCALE GENOMIC DNA]</scope>
    <source>
        <strain evidence="1 2">Zn</strain>
    </source>
</reference>
<organism evidence="1 2">
    <name type="scientific">Oidiodendron maius (strain Zn)</name>
    <dbReference type="NCBI Taxonomy" id="913774"/>
    <lineage>
        <taxon>Eukaryota</taxon>
        <taxon>Fungi</taxon>
        <taxon>Dikarya</taxon>
        <taxon>Ascomycota</taxon>
        <taxon>Pezizomycotina</taxon>
        <taxon>Leotiomycetes</taxon>
        <taxon>Leotiomycetes incertae sedis</taxon>
        <taxon>Myxotrichaceae</taxon>
        <taxon>Oidiodendron</taxon>
    </lineage>
</organism>
<proteinExistence type="predicted"/>